<evidence type="ECO:0000259" key="1">
    <source>
        <dbReference type="Pfam" id="PF08348"/>
    </source>
</evidence>
<dbReference type="EMBL" id="CP027657">
    <property type="protein sequence ID" value="AVO51658.1"/>
    <property type="molecule type" value="Genomic_DNA"/>
</dbReference>
<dbReference type="PANTHER" id="PTHR35568">
    <property type="entry name" value="TRANSCRIPTIONAL REGULATOR DAUR"/>
    <property type="match status" value="1"/>
</dbReference>
<protein>
    <recommendedName>
        <fullName evidence="5">YheO domain-containing protein</fullName>
    </recommendedName>
</protein>
<reference evidence="3 4" key="1">
    <citation type="submission" date="2018-03" db="EMBL/GenBank/DDBJ databases">
        <title>Complete genome sequence and methylome analysis of Pseudomonas mendocina NEB 698.</title>
        <authorList>
            <person name="Morgan R.D."/>
        </authorList>
    </citation>
    <scope>NUCLEOTIDE SEQUENCE [LARGE SCALE GENOMIC DNA]</scope>
    <source>
        <strain evidence="3 4">NEB698</strain>
    </source>
</reference>
<organism evidence="3 4">
    <name type="scientific">Ectopseudomonas mendocina</name>
    <name type="common">Pseudomonas mendocina</name>
    <dbReference type="NCBI Taxonomy" id="300"/>
    <lineage>
        <taxon>Bacteria</taxon>
        <taxon>Pseudomonadati</taxon>
        <taxon>Pseudomonadota</taxon>
        <taxon>Gammaproteobacteria</taxon>
        <taxon>Pseudomonadales</taxon>
        <taxon>Pseudomonadaceae</taxon>
        <taxon>Ectopseudomonas</taxon>
    </lineage>
</organism>
<feature type="domain" description="YheO-like" evidence="1">
    <location>
        <begin position="5"/>
        <end position="110"/>
    </location>
</feature>
<evidence type="ECO:0008006" key="5">
    <source>
        <dbReference type="Google" id="ProtNLM"/>
    </source>
</evidence>
<dbReference type="Proteomes" id="UP000238327">
    <property type="component" value="Chromosome"/>
</dbReference>
<name>A0A2R3QIU8_ECTME</name>
<evidence type="ECO:0000259" key="2">
    <source>
        <dbReference type="Pfam" id="PF13309"/>
    </source>
</evidence>
<dbReference type="OrthoDB" id="9796595at2"/>
<proteinExistence type="predicted"/>
<dbReference type="PANTHER" id="PTHR35568:SF1">
    <property type="entry name" value="TRANSCRIPTIONAL REGULATOR DAUR"/>
    <property type="match status" value="1"/>
</dbReference>
<dbReference type="Pfam" id="PF13309">
    <property type="entry name" value="HTH_22"/>
    <property type="match status" value="1"/>
</dbReference>
<evidence type="ECO:0000313" key="4">
    <source>
        <dbReference type="Proteomes" id="UP000238327"/>
    </source>
</evidence>
<dbReference type="RefSeq" id="WP_106736504.1">
    <property type="nucleotide sequence ID" value="NZ_CP027657.1"/>
</dbReference>
<dbReference type="STRING" id="1001585.MDS_1567"/>
<evidence type="ECO:0000313" key="3">
    <source>
        <dbReference type="EMBL" id="AVO51658.1"/>
    </source>
</evidence>
<accession>A0A2R3QIU8</accession>
<dbReference type="InterPro" id="IPR039446">
    <property type="entry name" value="DauR-like"/>
</dbReference>
<dbReference type="AlphaFoldDB" id="A0A2R3QIU8"/>
<dbReference type="Pfam" id="PF08348">
    <property type="entry name" value="PAS_6"/>
    <property type="match status" value="1"/>
</dbReference>
<dbReference type="InterPro" id="IPR013559">
    <property type="entry name" value="YheO"/>
</dbReference>
<gene>
    <name evidence="3" type="ORF">C7A17_02385</name>
</gene>
<sequence>MNKFDNYKAIADSIATLLFPHAEVVIHDLASQTVAHIANNTSKRKLGDESALEDLAQDIISASNLGPYEKLNWNGQKVRSISSVLRNDQGEPEALMCINLNLSVLDQAREALDAFFQMSRIIPQPDALFRDDWQERINTFLHSWLRDRQLSLGALNQKHKKELIEALFKEGAFDGRSAADYVANVLNMGRATVYKYLKALRAA</sequence>
<feature type="domain" description="Transcriptional regulator DauR-like HTH" evidence="2">
    <location>
        <begin position="137"/>
        <end position="198"/>
    </location>
</feature>
<dbReference type="InterPro" id="IPR039445">
    <property type="entry name" value="DauR-like_HTH"/>
</dbReference>